<dbReference type="PANTHER" id="PTHR31118">
    <property type="entry name" value="CYCLASE-LIKE PROTEIN 2"/>
    <property type="match status" value="1"/>
</dbReference>
<dbReference type="GO" id="GO:0004061">
    <property type="term" value="F:arylformamidase activity"/>
    <property type="evidence" value="ECO:0007669"/>
    <property type="project" value="InterPro"/>
</dbReference>
<dbReference type="SUPFAM" id="SSF102198">
    <property type="entry name" value="Putative cyclase"/>
    <property type="match status" value="1"/>
</dbReference>
<dbReference type="PANTHER" id="PTHR31118:SF12">
    <property type="entry name" value="CYCLASE-LIKE PROTEIN 2"/>
    <property type="match status" value="1"/>
</dbReference>
<dbReference type="Proteomes" id="UP000198967">
    <property type="component" value="Unassembled WGS sequence"/>
</dbReference>
<protein>
    <submittedName>
        <fullName evidence="1">Kynurenine formamidase</fullName>
    </submittedName>
</protein>
<reference evidence="1 2" key="1">
    <citation type="submission" date="2016-10" db="EMBL/GenBank/DDBJ databases">
        <authorList>
            <person name="de Groot N.N."/>
        </authorList>
    </citation>
    <scope>NUCLEOTIDE SEQUENCE [LARGE SCALE GENOMIC DNA]</scope>
    <source>
        <strain evidence="1 2">CGMCC 4.3143</strain>
    </source>
</reference>
<accession>A0A1G7X777</accession>
<dbReference type="AlphaFoldDB" id="A0A1G7X777"/>
<proteinExistence type="predicted"/>
<evidence type="ECO:0000313" key="1">
    <source>
        <dbReference type="EMBL" id="SDG80015.1"/>
    </source>
</evidence>
<dbReference type="GO" id="GO:0019441">
    <property type="term" value="P:L-tryptophan catabolic process to kynurenine"/>
    <property type="evidence" value="ECO:0007669"/>
    <property type="project" value="InterPro"/>
</dbReference>
<dbReference type="InterPro" id="IPR007325">
    <property type="entry name" value="KFase/CYL"/>
</dbReference>
<dbReference type="Pfam" id="PF04199">
    <property type="entry name" value="Cyclase"/>
    <property type="match status" value="2"/>
</dbReference>
<dbReference type="RefSeq" id="WP_093088173.1">
    <property type="nucleotide sequence ID" value="NZ_FNBE01000015.1"/>
</dbReference>
<dbReference type="Gene3D" id="3.50.30.50">
    <property type="entry name" value="Putative cyclase"/>
    <property type="match status" value="1"/>
</dbReference>
<keyword evidence="2" id="KW-1185">Reference proteome</keyword>
<dbReference type="EMBL" id="FNBE01000015">
    <property type="protein sequence ID" value="SDG80015.1"/>
    <property type="molecule type" value="Genomic_DNA"/>
</dbReference>
<gene>
    <name evidence="1" type="ORF">SAMN05216377_115107</name>
</gene>
<dbReference type="InterPro" id="IPR037175">
    <property type="entry name" value="KFase_sf"/>
</dbReference>
<sequence length="190" mass="19967">MLLDLTQPLVPGMQVYPGDPQFRCTPVTADGVTVTELHLGTHTGTHVDAPAHVIPGGAGVADLDLELFRGRAVLMDGPEPPALRPGDVLVVHTGWSRYFGTPRYLDHPVVDPAVARAIVAAGVRALAVDTLSPDPRDSLAVHEIVLGAGGVIVENLRGVERLRGRDAILTFHPLALQGDGSPVRAVAELA</sequence>
<dbReference type="OrthoDB" id="7067800at2"/>
<organism evidence="1 2">
    <name type="scientific">Pseudonocardia oroxyli</name>
    <dbReference type="NCBI Taxonomy" id="366584"/>
    <lineage>
        <taxon>Bacteria</taxon>
        <taxon>Bacillati</taxon>
        <taxon>Actinomycetota</taxon>
        <taxon>Actinomycetes</taxon>
        <taxon>Pseudonocardiales</taxon>
        <taxon>Pseudonocardiaceae</taxon>
        <taxon>Pseudonocardia</taxon>
    </lineage>
</organism>
<evidence type="ECO:0000313" key="2">
    <source>
        <dbReference type="Proteomes" id="UP000198967"/>
    </source>
</evidence>
<dbReference type="STRING" id="366584.SAMN05216377_115107"/>
<name>A0A1G7X777_PSEOR</name>